<evidence type="ECO:0000313" key="3">
    <source>
        <dbReference type="Proteomes" id="UP000012960"/>
    </source>
</evidence>
<evidence type="ECO:0000313" key="1">
    <source>
        <dbReference type="EMBL" id="CAG1843446.1"/>
    </source>
</evidence>
<protein>
    <submittedName>
        <fullName evidence="1">(wild Malaysian banana) hypothetical protein</fullName>
    </submittedName>
</protein>
<organism evidence="2 3">
    <name type="scientific">Musa acuminata subsp. malaccensis</name>
    <name type="common">Wild banana</name>
    <name type="synonym">Musa malaccensis</name>
    <dbReference type="NCBI Taxonomy" id="214687"/>
    <lineage>
        <taxon>Eukaryota</taxon>
        <taxon>Viridiplantae</taxon>
        <taxon>Streptophyta</taxon>
        <taxon>Embryophyta</taxon>
        <taxon>Tracheophyta</taxon>
        <taxon>Spermatophyta</taxon>
        <taxon>Magnoliopsida</taxon>
        <taxon>Liliopsida</taxon>
        <taxon>Zingiberales</taxon>
        <taxon>Musaceae</taxon>
        <taxon>Musa</taxon>
    </lineage>
</organism>
<dbReference type="EMBL" id="HG996469">
    <property type="protein sequence ID" value="CAG1843446.1"/>
    <property type="molecule type" value="Genomic_DNA"/>
</dbReference>
<dbReference type="Proteomes" id="UP000012960">
    <property type="component" value="Unplaced"/>
</dbReference>
<sequence>MNAALFLHLSSCEPGFNLVADFGFAYMHIMKNTRISVSD</sequence>
<dbReference type="InParanoid" id="A0A804IU39"/>
<dbReference type="EnsemblPlants" id="Ma04_t26350.1">
    <property type="protein sequence ID" value="Ma04_p26350.1"/>
    <property type="gene ID" value="Ma04_g26350"/>
</dbReference>
<proteinExistence type="predicted"/>
<gene>
    <name evidence="1" type="ORF">GSMUA_132410.1</name>
</gene>
<dbReference type="Gramene" id="Ma04_t26350.1">
    <property type="protein sequence ID" value="Ma04_p26350.1"/>
    <property type="gene ID" value="Ma04_g26350"/>
</dbReference>
<dbReference type="AlphaFoldDB" id="A0A804IU39"/>
<keyword evidence="3" id="KW-1185">Reference proteome</keyword>
<name>A0A804IU39_MUSAM</name>
<reference evidence="1" key="1">
    <citation type="submission" date="2021-03" db="EMBL/GenBank/DDBJ databases">
        <authorList>
            <consortium name="Genoscope - CEA"/>
            <person name="William W."/>
        </authorList>
    </citation>
    <scope>NUCLEOTIDE SEQUENCE</scope>
    <source>
        <strain evidence="1">Doubled-haploid Pahang</strain>
    </source>
</reference>
<reference evidence="2" key="2">
    <citation type="submission" date="2021-05" db="UniProtKB">
        <authorList>
            <consortium name="EnsemblPlants"/>
        </authorList>
    </citation>
    <scope>IDENTIFICATION</scope>
    <source>
        <strain evidence="2">subsp. malaccensis</strain>
    </source>
</reference>
<accession>A0A804IU39</accession>
<evidence type="ECO:0000313" key="2">
    <source>
        <dbReference type="EnsemblPlants" id="Ma04_p26350.1"/>
    </source>
</evidence>